<keyword evidence="2" id="KW-0732">Signal</keyword>
<dbReference type="InterPro" id="IPR001087">
    <property type="entry name" value="GDSL"/>
</dbReference>
<gene>
    <name evidence="3" type="ORF">OC846_000759</name>
</gene>
<dbReference type="CDD" id="cd01846">
    <property type="entry name" value="fatty_acyltransferase_like"/>
    <property type="match status" value="1"/>
</dbReference>
<dbReference type="InterPro" id="IPR051058">
    <property type="entry name" value="GDSL_Est/Lipase"/>
</dbReference>
<reference evidence="3" key="1">
    <citation type="journal article" date="2023" name="PhytoFront">
        <title>Draft Genome Resources of Seven Strains of Tilletia horrida, Causal Agent of Kernel Smut of Rice.</title>
        <authorList>
            <person name="Khanal S."/>
            <person name="Antony Babu S."/>
            <person name="Zhou X.G."/>
        </authorList>
    </citation>
    <scope>NUCLEOTIDE SEQUENCE</scope>
    <source>
        <strain evidence="3">TX6</strain>
    </source>
</reference>
<keyword evidence="4" id="KW-1185">Reference proteome</keyword>
<dbReference type="Pfam" id="PF00657">
    <property type="entry name" value="Lipase_GDSL"/>
    <property type="match status" value="1"/>
</dbReference>
<keyword evidence="1" id="KW-0378">Hydrolase</keyword>
<comment type="caution">
    <text evidence="3">The sequence shown here is derived from an EMBL/GenBank/DDBJ whole genome shotgun (WGS) entry which is preliminary data.</text>
</comment>
<name>A0AAN6JTN7_9BASI</name>
<dbReference type="InterPro" id="IPR036514">
    <property type="entry name" value="SGNH_hydro_sf"/>
</dbReference>
<proteinExistence type="predicted"/>
<sequence length="316" mass="34254">MRFSNTLLAAAALLFPALVGASPLSGLKHKFGQVVVVGDSLSDNGNVYRFTNHTWPADPAYYKGRFSNGPVWVEYLARDIGPHAGGAPLIDLAYGGATVNNTRIQGYTGPNSTIPVPSVLDQISAYLKTAKAGEVHSSLFVVTGGANDAFFGLGGAYSPSELAKLVAADLITAAHRLYKAGARHFLIPSPPALQTIPYAQDFSISSQPSLKGFSDTFVSYLRANAIKVGKEATVTIFDQVKAFDSYISEKSKRKGWHVKDACLVGVYGETKTRTLCADPDKFVFWDIYHPTTKTHRYLARRALKALHHNALSEHKH</sequence>
<dbReference type="GO" id="GO:0016788">
    <property type="term" value="F:hydrolase activity, acting on ester bonds"/>
    <property type="evidence" value="ECO:0007669"/>
    <property type="project" value="InterPro"/>
</dbReference>
<dbReference type="EMBL" id="JAPDMZ010000008">
    <property type="protein sequence ID" value="KAK0557112.1"/>
    <property type="molecule type" value="Genomic_DNA"/>
</dbReference>
<evidence type="ECO:0000313" key="3">
    <source>
        <dbReference type="EMBL" id="KAK0557112.1"/>
    </source>
</evidence>
<evidence type="ECO:0000313" key="4">
    <source>
        <dbReference type="Proteomes" id="UP001176517"/>
    </source>
</evidence>
<protein>
    <recommendedName>
        <fullName evidence="5">SGNH hydrolase-type esterase domain-containing protein</fullName>
    </recommendedName>
</protein>
<dbReference type="PANTHER" id="PTHR45648:SF22">
    <property type="entry name" value="GDSL LIPASE_ACYLHYDROLASE FAMILY PROTEIN (AFU_ORTHOLOGUE AFUA_4G14700)"/>
    <property type="match status" value="1"/>
</dbReference>
<feature type="signal peptide" evidence="2">
    <location>
        <begin position="1"/>
        <end position="21"/>
    </location>
</feature>
<dbReference type="SUPFAM" id="SSF52266">
    <property type="entry name" value="SGNH hydrolase"/>
    <property type="match status" value="1"/>
</dbReference>
<dbReference type="Proteomes" id="UP001176517">
    <property type="component" value="Unassembled WGS sequence"/>
</dbReference>
<dbReference type="PANTHER" id="PTHR45648">
    <property type="entry name" value="GDSL LIPASE/ACYLHYDROLASE FAMILY PROTEIN (AFU_ORTHOLOGUE AFUA_4G14700)"/>
    <property type="match status" value="1"/>
</dbReference>
<feature type="chain" id="PRO_5042861499" description="SGNH hydrolase-type esterase domain-containing protein" evidence="2">
    <location>
        <begin position="22"/>
        <end position="316"/>
    </location>
</feature>
<organism evidence="3 4">
    <name type="scientific">Tilletia horrida</name>
    <dbReference type="NCBI Taxonomy" id="155126"/>
    <lineage>
        <taxon>Eukaryota</taxon>
        <taxon>Fungi</taxon>
        <taxon>Dikarya</taxon>
        <taxon>Basidiomycota</taxon>
        <taxon>Ustilaginomycotina</taxon>
        <taxon>Exobasidiomycetes</taxon>
        <taxon>Tilletiales</taxon>
        <taxon>Tilletiaceae</taxon>
        <taxon>Tilletia</taxon>
    </lineage>
</organism>
<dbReference type="Gene3D" id="3.40.50.1110">
    <property type="entry name" value="SGNH hydrolase"/>
    <property type="match status" value="1"/>
</dbReference>
<evidence type="ECO:0008006" key="5">
    <source>
        <dbReference type="Google" id="ProtNLM"/>
    </source>
</evidence>
<evidence type="ECO:0000256" key="2">
    <source>
        <dbReference type="SAM" id="SignalP"/>
    </source>
</evidence>
<evidence type="ECO:0000256" key="1">
    <source>
        <dbReference type="ARBA" id="ARBA00022801"/>
    </source>
</evidence>
<dbReference type="AlphaFoldDB" id="A0AAN6JTN7"/>
<accession>A0AAN6JTN7</accession>